<evidence type="ECO:0000256" key="1">
    <source>
        <dbReference type="SAM" id="Phobius"/>
    </source>
</evidence>
<feature type="transmembrane region" description="Helical" evidence="1">
    <location>
        <begin position="643"/>
        <end position="666"/>
    </location>
</feature>
<evidence type="ECO:0000313" key="3">
    <source>
        <dbReference type="Proteomes" id="UP001210809"/>
    </source>
</evidence>
<feature type="transmembrane region" description="Helical" evidence="1">
    <location>
        <begin position="199"/>
        <end position="221"/>
    </location>
</feature>
<feature type="transmembrane region" description="Helical" evidence="1">
    <location>
        <begin position="285"/>
        <end position="303"/>
    </location>
</feature>
<dbReference type="EMBL" id="JAQLXW010000010">
    <property type="protein sequence ID" value="MDB8004070.1"/>
    <property type="molecule type" value="Genomic_DNA"/>
</dbReference>
<gene>
    <name evidence="2" type="ORF">PNE09_08305</name>
</gene>
<sequence length="748" mass="84142">MKIALYELYKALKSKVLLILFVALFLLNLALSATYTPVLGVPDECIREINKVYLSTSEEEKLSVAESIANKYIKDNVLQNIFPDKKYEDKLNRVKNYNTTIRNIKSEAEQRSKPSVFSKENSFTQLSFKDIFTAYNNVIENKPSFYPDYGTERYINSADTDLMMLVFVLMLTVIVCCRDKMTGMAAVIRQTPKGRIHSAGAKLIACFLLTVTSAVLLYGMVLLTGTIRFGLGDLSRCIQSIPQFTLCNINMTVGEYLVIHFLFKTSAFFIVVVVMMIICTFLKNVAAAFAVISVCSGVSIWLYTSISDISAYNILKYINFCCFISPHQLFYRYYHLNIFGKPVSALTVCVITTVIILIMALLIYFAVYCSRRAISASGKISEIFSYITVKRKLSANFVVNEVYKTAIAGKALLVLVVVAVIGFCNYQNMSAGYDSEQKRYDSYVAQIGGEVTDETLLFLENEKLEFENIKLRYEELLTQTPAESDYESYNKELNDITKKLDYENAFNKICDRVSVIKSDKNSNLQLVFEEGFNRLLSVSGYKDDFLMCILATIALVLCISPMIAFDNQRGLTKLLRTTEKGRIKRFAIDGVITLVISAIVFVAVWLPEFVFVMNNYKLSFLDAPLQSITALYGMQTNETILQYIIRVYLIRFFSMLACGFFMLCVSKLSANLITAFSVNILLFVLPLGLCVVSESFVVIWICPYLSGTAERSASPANLIITVIIFIGLILVAGGEGVKKAVEKIGKRF</sequence>
<feature type="transmembrane region" description="Helical" evidence="1">
    <location>
        <begin position="162"/>
        <end position="178"/>
    </location>
</feature>
<keyword evidence="1" id="KW-0472">Membrane</keyword>
<dbReference type="AlphaFoldDB" id="A0AAW6D395"/>
<accession>A0AAW6D395</accession>
<feature type="transmembrane region" description="Helical" evidence="1">
    <location>
        <begin position="678"/>
        <end position="706"/>
    </location>
</feature>
<evidence type="ECO:0000313" key="2">
    <source>
        <dbReference type="EMBL" id="MDB8004070.1"/>
    </source>
</evidence>
<feature type="transmembrane region" description="Helical" evidence="1">
    <location>
        <begin position="343"/>
        <end position="367"/>
    </location>
</feature>
<feature type="transmembrane region" description="Helical" evidence="1">
    <location>
        <begin position="258"/>
        <end position="278"/>
    </location>
</feature>
<dbReference type="Proteomes" id="UP001210809">
    <property type="component" value="Unassembled WGS sequence"/>
</dbReference>
<keyword evidence="1" id="KW-1133">Transmembrane helix</keyword>
<feature type="transmembrane region" description="Helical" evidence="1">
    <location>
        <begin position="586"/>
        <end position="606"/>
    </location>
</feature>
<proteinExistence type="predicted"/>
<organism evidence="2 3">
    <name type="scientific">[Eubacterium] siraeum</name>
    <dbReference type="NCBI Taxonomy" id="39492"/>
    <lineage>
        <taxon>Bacteria</taxon>
        <taxon>Bacillati</taxon>
        <taxon>Bacillota</taxon>
        <taxon>Clostridia</taxon>
        <taxon>Eubacteriales</taxon>
        <taxon>Oscillospiraceae</taxon>
        <taxon>Oscillospiraceae incertae sedis</taxon>
    </lineage>
</organism>
<feature type="transmembrane region" description="Helical" evidence="1">
    <location>
        <begin position="718"/>
        <end position="737"/>
    </location>
</feature>
<comment type="caution">
    <text evidence="2">The sequence shown here is derived from an EMBL/GenBank/DDBJ whole genome shotgun (WGS) entry which is preliminary data.</text>
</comment>
<name>A0AAW6D395_9FIRM</name>
<protein>
    <submittedName>
        <fullName evidence="2">ABC transporter permease</fullName>
    </submittedName>
</protein>
<keyword evidence="1" id="KW-0812">Transmembrane</keyword>
<reference evidence="2" key="1">
    <citation type="submission" date="2023-01" db="EMBL/GenBank/DDBJ databases">
        <title>Human gut microbiome strain richness.</title>
        <authorList>
            <person name="Chen-Liaw A."/>
        </authorList>
    </citation>
    <scope>NUCLEOTIDE SEQUENCE</scope>
    <source>
        <strain evidence="2">1001283st1_G1_1001283B150217_161031</strain>
    </source>
</reference>
<feature type="transmembrane region" description="Helical" evidence="1">
    <location>
        <begin position="544"/>
        <end position="565"/>
    </location>
</feature>